<dbReference type="RefSeq" id="WP_076136628.1">
    <property type="nucleotide sequence ID" value="NZ_MPTO01000019.1"/>
</dbReference>
<evidence type="ECO:0000313" key="3">
    <source>
        <dbReference type="Proteomes" id="UP000187323"/>
    </source>
</evidence>
<evidence type="ECO:0000313" key="2">
    <source>
        <dbReference type="EMBL" id="OME16526.1"/>
    </source>
</evidence>
<reference evidence="2 3" key="1">
    <citation type="submission" date="2016-10" db="EMBL/GenBank/DDBJ databases">
        <title>Paenibacillus species isolates.</title>
        <authorList>
            <person name="Beno S.M."/>
        </authorList>
    </citation>
    <scope>NUCLEOTIDE SEQUENCE [LARGE SCALE GENOMIC DNA]</scope>
    <source>
        <strain evidence="2 3">FSL H7-0918</strain>
    </source>
</reference>
<protein>
    <recommendedName>
        <fullName evidence="4">DUF4181 domain-containing protein</fullName>
    </recommendedName>
</protein>
<dbReference type="EMBL" id="MPTO01000019">
    <property type="protein sequence ID" value="OME16526.1"/>
    <property type="molecule type" value="Genomic_DNA"/>
</dbReference>
<evidence type="ECO:0008006" key="4">
    <source>
        <dbReference type="Google" id="ProtNLM"/>
    </source>
</evidence>
<feature type="transmembrane region" description="Helical" evidence="1">
    <location>
        <begin position="25"/>
        <end position="44"/>
    </location>
</feature>
<feature type="transmembrane region" description="Helical" evidence="1">
    <location>
        <begin position="88"/>
        <end position="105"/>
    </location>
</feature>
<accession>A0AB36JCT0</accession>
<feature type="transmembrane region" description="Helical" evidence="1">
    <location>
        <begin position="50"/>
        <end position="68"/>
    </location>
</feature>
<gene>
    <name evidence="2" type="ORF">BSK47_19885</name>
</gene>
<name>A0AB36JCT0_9BACL</name>
<proteinExistence type="predicted"/>
<dbReference type="AlphaFoldDB" id="A0AB36JCT0"/>
<organism evidence="2 3">
    <name type="scientific">Paenibacillus odorifer</name>
    <dbReference type="NCBI Taxonomy" id="189426"/>
    <lineage>
        <taxon>Bacteria</taxon>
        <taxon>Bacillati</taxon>
        <taxon>Bacillota</taxon>
        <taxon>Bacilli</taxon>
        <taxon>Bacillales</taxon>
        <taxon>Paenibacillaceae</taxon>
        <taxon>Paenibacillus</taxon>
    </lineage>
</organism>
<evidence type="ECO:0000256" key="1">
    <source>
        <dbReference type="SAM" id="Phobius"/>
    </source>
</evidence>
<keyword evidence="1" id="KW-1133">Transmembrane helix</keyword>
<keyword evidence="1" id="KW-0812">Transmembrane</keyword>
<comment type="caution">
    <text evidence="2">The sequence shown here is derived from an EMBL/GenBank/DDBJ whole genome shotgun (WGS) entry which is preliminary data.</text>
</comment>
<sequence>MTEIDERKWGQQDPVKEPKDRYAQFLKVVSLTFVSVTFTIIFTEINMGNFPLKLIFFIIGQFLIYGYVMKNVSMTSEKFKLFCNKFKIKLPILYILYFLFLFYIGQPYL</sequence>
<keyword evidence="1" id="KW-0472">Membrane</keyword>
<dbReference type="Proteomes" id="UP000187323">
    <property type="component" value="Unassembled WGS sequence"/>
</dbReference>